<accession>A0AAE0SGD9</accession>
<evidence type="ECO:0000259" key="3">
    <source>
        <dbReference type="PROSITE" id="PS50174"/>
    </source>
</evidence>
<dbReference type="AlphaFoldDB" id="A0AAE0SGD9"/>
<dbReference type="PROSITE" id="PS50174">
    <property type="entry name" value="G_PATCH"/>
    <property type="match status" value="1"/>
</dbReference>
<feature type="region of interest" description="Disordered" evidence="2">
    <location>
        <begin position="116"/>
        <end position="137"/>
    </location>
</feature>
<comment type="caution">
    <text evidence="4">The sequence shown here is derived from an EMBL/GenBank/DDBJ whole genome shotgun (WGS) entry which is preliminary data.</text>
</comment>
<sequence length="348" mass="39237">MAHNNFAHNQLLKHGWKEGSGLGKAEDGIKEAIKVKIKNDTAGVGHDPGADFTFHWWDHVFNKAAGSIHVKNTENGVEVKKVSADNGPVISKKRKTYDKKNMLYGQFVKGATLSDGSYEAVPGRKEESSDEEEKTKNKTAIIPANEQEIFKLCGGLTAHKAARHGHKLNGKLSRVEEQERLLVESMKRTLGKHSNDKITSSDTGGNYKCEESNMAVEQKSGKKKNKKKRKYEQLNLVDANNGFEELTNNVSVDNEIYGQEQAEAKPRKSGKFKKMGEVDTQLNDEQLTDNSLQNKKKKMHISSLHYEVLKNEPCEMNEKLQINQGVNEMKEKTNRKSKKLKKSRQEMN</sequence>
<gene>
    <name evidence="4" type="ORF">CHS0354_020868</name>
</gene>
<evidence type="ECO:0000256" key="1">
    <source>
        <dbReference type="ARBA" id="ARBA00040365"/>
    </source>
</evidence>
<dbReference type="SMART" id="SM00443">
    <property type="entry name" value="G_patch"/>
    <property type="match status" value="1"/>
</dbReference>
<dbReference type="GO" id="GO:0003676">
    <property type="term" value="F:nucleic acid binding"/>
    <property type="evidence" value="ECO:0007669"/>
    <property type="project" value="InterPro"/>
</dbReference>
<keyword evidence="5" id="KW-1185">Reference proteome</keyword>
<reference evidence="4" key="1">
    <citation type="journal article" date="2021" name="Genome Biol. Evol.">
        <title>A High-Quality Reference Genome for a Parasitic Bivalve with Doubly Uniparental Inheritance (Bivalvia: Unionida).</title>
        <authorList>
            <person name="Smith C.H."/>
        </authorList>
    </citation>
    <scope>NUCLEOTIDE SEQUENCE</scope>
    <source>
        <strain evidence="4">CHS0354</strain>
    </source>
</reference>
<dbReference type="Pfam" id="PF01585">
    <property type="entry name" value="G-patch"/>
    <property type="match status" value="1"/>
</dbReference>
<dbReference type="PANTHER" id="PTHR23149">
    <property type="entry name" value="G PATCH DOMAIN CONTAINING PROTEIN"/>
    <property type="match status" value="1"/>
</dbReference>
<proteinExistence type="predicted"/>
<dbReference type="PANTHER" id="PTHR23149:SF9">
    <property type="entry name" value="G PATCH DOMAIN-CONTAINING PROTEIN 4"/>
    <property type="match status" value="1"/>
</dbReference>
<feature type="region of interest" description="Disordered" evidence="2">
    <location>
        <begin position="324"/>
        <end position="348"/>
    </location>
</feature>
<reference evidence="4" key="3">
    <citation type="submission" date="2023-05" db="EMBL/GenBank/DDBJ databases">
        <authorList>
            <person name="Smith C.H."/>
        </authorList>
    </citation>
    <scope>NUCLEOTIDE SEQUENCE</scope>
    <source>
        <strain evidence="4">CHS0354</strain>
        <tissue evidence="4">Mantle</tissue>
    </source>
</reference>
<protein>
    <recommendedName>
        <fullName evidence="1">G patch domain-containing protein 4</fullName>
    </recommendedName>
</protein>
<name>A0AAE0SGD9_9BIVA</name>
<evidence type="ECO:0000313" key="4">
    <source>
        <dbReference type="EMBL" id="KAK3590890.1"/>
    </source>
</evidence>
<feature type="domain" description="G-patch" evidence="3">
    <location>
        <begin position="3"/>
        <end position="49"/>
    </location>
</feature>
<dbReference type="InterPro" id="IPR050656">
    <property type="entry name" value="PINX1"/>
</dbReference>
<dbReference type="GO" id="GO:0005730">
    <property type="term" value="C:nucleolus"/>
    <property type="evidence" value="ECO:0007669"/>
    <property type="project" value="TreeGrafter"/>
</dbReference>
<dbReference type="Proteomes" id="UP001195483">
    <property type="component" value="Unassembled WGS sequence"/>
</dbReference>
<reference evidence="4" key="2">
    <citation type="journal article" date="2021" name="Genome Biol. Evol.">
        <title>Developing a high-quality reference genome for a parasitic bivalve with doubly uniparental inheritance (Bivalvia: Unionida).</title>
        <authorList>
            <person name="Smith C.H."/>
        </authorList>
    </citation>
    <scope>NUCLEOTIDE SEQUENCE</scope>
    <source>
        <strain evidence="4">CHS0354</strain>
        <tissue evidence="4">Mantle</tissue>
    </source>
</reference>
<evidence type="ECO:0000256" key="2">
    <source>
        <dbReference type="SAM" id="MobiDB-lite"/>
    </source>
</evidence>
<organism evidence="4 5">
    <name type="scientific">Potamilus streckersoni</name>
    <dbReference type="NCBI Taxonomy" id="2493646"/>
    <lineage>
        <taxon>Eukaryota</taxon>
        <taxon>Metazoa</taxon>
        <taxon>Spiralia</taxon>
        <taxon>Lophotrochozoa</taxon>
        <taxon>Mollusca</taxon>
        <taxon>Bivalvia</taxon>
        <taxon>Autobranchia</taxon>
        <taxon>Heteroconchia</taxon>
        <taxon>Palaeoheterodonta</taxon>
        <taxon>Unionida</taxon>
        <taxon>Unionoidea</taxon>
        <taxon>Unionidae</taxon>
        <taxon>Ambleminae</taxon>
        <taxon>Lampsilini</taxon>
        <taxon>Potamilus</taxon>
    </lineage>
</organism>
<dbReference type="InterPro" id="IPR000467">
    <property type="entry name" value="G_patch_dom"/>
</dbReference>
<dbReference type="EMBL" id="JAEAOA010001276">
    <property type="protein sequence ID" value="KAK3590890.1"/>
    <property type="molecule type" value="Genomic_DNA"/>
</dbReference>
<evidence type="ECO:0000313" key="5">
    <source>
        <dbReference type="Proteomes" id="UP001195483"/>
    </source>
</evidence>